<dbReference type="Proteomes" id="UP000192277">
    <property type="component" value="Unassembled WGS sequence"/>
</dbReference>
<keyword evidence="6 8" id="KW-0472">Membrane</keyword>
<evidence type="ECO:0000256" key="9">
    <source>
        <dbReference type="RuleBase" id="RU003357"/>
    </source>
</evidence>
<name>A0ABX3P2T4_9BACT</name>
<evidence type="ECO:0000256" key="7">
    <source>
        <dbReference type="ARBA" id="ARBA00023237"/>
    </source>
</evidence>
<keyword evidence="3 8" id="KW-1134">Transmembrane beta strand</keyword>
<dbReference type="Gene3D" id="2.170.130.10">
    <property type="entry name" value="TonB-dependent receptor, plug domain"/>
    <property type="match status" value="1"/>
</dbReference>
<dbReference type="InterPro" id="IPR023996">
    <property type="entry name" value="TonB-dep_OMP_SusC/RagA"/>
</dbReference>
<dbReference type="Pfam" id="PF13715">
    <property type="entry name" value="CarbopepD_reg_2"/>
    <property type="match status" value="1"/>
</dbReference>
<dbReference type="InterPro" id="IPR018247">
    <property type="entry name" value="EF_Hand_1_Ca_BS"/>
</dbReference>
<accession>A0ABX3P2T4</accession>
<dbReference type="InterPro" id="IPR000531">
    <property type="entry name" value="Beta-barrel_TonB"/>
</dbReference>
<dbReference type="Gene3D" id="2.40.170.20">
    <property type="entry name" value="TonB-dependent receptor, beta-barrel domain"/>
    <property type="match status" value="1"/>
</dbReference>
<dbReference type="RefSeq" id="WP_014220442.1">
    <property type="nucleotide sequence ID" value="NZ_LWBO01000004.1"/>
</dbReference>
<dbReference type="InterPro" id="IPR037066">
    <property type="entry name" value="Plug_dom_sf"/>
</dbReference>
<dbReference type="InterPro" id="IPR039426">
    <property type="entry name" value="TonB-dep_rcpt-like"/>
</dbReference>
<reference evidence="13 14" key="1">
    <citation type="submission" date="2016-04" db="EMBL/GenBank/DDBJ databases">
        <authorList>
            <person name="Chen L."/>
            <person name="Zhuang W."/>
            <person name="Wang G."/>
        </authorList>
    </citation>
    <scope>NUCLEOTIDE SEQUENCE [LARGE SCALE GENOMIC DNA]</scope>
    <source>
        <strain evidence="14">GR20</strain>
    </source>
</reference>
<evidence type="ECO:0000259" key="12">
    <source>
        <dbReference type="Pfam" id="PF07715"/>
    </source>
</evidence>
<dbReference type="InterPro" id="IPR012910">
    <property type="entry name" value="Plug_dom"/>
</dbReference>
<evidence type="ECO:0000256" key="6">
    <source>
        <dbReference type="ARBA" id="ARBA00023136"/>
    </source>
</evidence>
<feature type="chain" id="PRO_5046325964" evidence="10">
    <location>
        <begin position="20"/>
        <end position="1094"/>
    </location>
</feature>
<dbReference type="InterPro" id="IPR023997">
    <property type="entry name" value="TonB-dep_OMP_SusC/RagA_CS"/>
</dbReference>
<comment type="caution">
    <text evidence="13">The sequence shown here is derived from an EMBL/GenBank/DDBJ whole genome shotgun (WGS) entry which is preliminary data.</text>
</comment>
<dbReference type="NCBIfam" id="TIGR04056">
    <property type="entry name" value="OMP_RagA_SusC"/>
    <property type="match status" value="1"/>
</dbReference>
<evidence type="ECO:0000256" key="8">
    <source>
        <dbReference type="PROSITE-ProRule" id="PRU01360"/>
    </source>
</evidence>
<dbReference type="InterPro" id="IPR036942">
    <property type="entry name" value="Beta-barrel_TonB_sf"/>
</dbReference>
<gene>
    <name evidence="13" type="ORF">A4D02_24685</name>
</gene>
<keyword evidence="7 8" id="KW-0998">Cell outer membrane</keyword>
<evidence type="ECO:0000259" key="11">
    <source>
        <dbReference type="Pfam" id="PF00593"/>
    </source>
</evidence>
<feature type="signal peptide" evidence="10">
    <location>
        <begin position="1"/>
        <end position="19"/>
    </location>
</feature>
<keyword evidence="10" id="KW-0732">Signal</keyword>
<dbReference type="InterPro" id="IPR008969">
    <property type="entry name" value="CarboxyPept-like_regulatory"/>
</dbReference>
<protein>
    <submittedName>
        <fullName evidence="13">SusC/RagA family TonB-linked outer membrane protein</fullName>
    </submittedName>
</protein>
<dbReference type="Gene3D" id="2.60.40.1120">
    <property type="entry name" value="Carboxypeptidase-like, regulatory domain"/>
    <property type="match status" value="1"/>
</dbReference>
<dbReference type="PROSITE" id="PS00018">
    <property type="entry name" value="EF_HAND_1"/>
    <property type="match status" value="1"/>
</dbReference>
<keyword evidence="14" id="KW-1185">Reference proteome</keyword>
<feature type="domain" description="TonB-dependent receptor-like beta-barrel" evidence="11">
    <location>
        <begin position="441"/>
        <end position="852"/>
    </location>
</feature>
<feature type="domain" description="TonB-dependent receptor plug" evidence="12">
    <location>
        <begin position="114"/>
        <end position="220"/>
    </location>
</feature>
<dbReference type="PROSITE" id="PS52016">
    <property type="entry name" value="TONB_DEPENDENT_REC_3"/>
    <property type="match status" value="1"/>
</dbReference>
<comment type="similarity">
    <text evidence="8 9">Belongs to the TonB-dependent receptor family.</text>
</comment>
<dbReference type="SUPFAM" id="SSF49464">
    <property type="entry name" value="Carboxypeptidase regulatory domain-like"/>
    <property type="match status" value="1"/>
</dbReference>
<comment type="subcellular location">
    <subcellularLocation>
        <location evidence="1 8">Cell outer membrane</location>
        <topology evidence="1 8">Multi-pass membrane protein</topology>
    </subcellularLocation>
</comment>
<dbReference type="EMBL" id="LWBO01000004">
    <property type="protein sequence ID" value="OQP52388.1"/>
    <property type="molecule type" value="Genomic_DNA"/>
</dbReference>
<evidence type="ECO:0000256" key="10">
    <source>
        <dbReference type="SAM" id="SignalP"/>
    </source>
</evidence>
<dbReference type="Pfam" id="PF00593">
    <property type="entry name" value="TonB_dep_Rec_b-barrel"/>
    <property type="match status" value="1"/>
</dbReference>
<dbReference type="Pfam" id="PF07715">
    <property type="entry name" value="Plug"/>
    <property type="match status" value="1"/>
</dbReference>
<organism evidence="13 14">
    <name type="scientific">Niastella koreensis</name>
    <dbReference type="NCBI Taxonomy" id="354356"/>
    <lineage>
        <taxon>Bacteria</taxon>
        <taxon>Pseudomonadati</taxon>
        <taxon>Bacteroidota</taxon>
        <taxon>Chitinophagia</taxon>
        <taxon>Chitinophagales</taxon>
        <taxon>Chitinophagaceae</taxon>
        <taxon>Niastella</taxon>
    </lineage>
</organism>
<evidence type="ECO:0000313" key="14">
    <source>
        <dbReference type="Proteomes" id="UP000192277"/>
    </source>
</evidence>
<proteinExistence type="inferred from homology"/>
<evidence type="ECO:0000256" key="3">
    <source>
        <dbReference type="ARBA" id="ARBA00022452"/>
    </source>
</evidence>
<keyword evidence="4 8" id="KW-0812">Transmembrane</keyword>
<sequence>MKCKLLLLVLMLWSCSLFAQEQKVSGTITEKGTGSGLADVSVTVKGTSTGTRTNDKGFFSFQVPRPGDVELEISLVGYVKKQVTAKGGEPLSITLDKEATNLNEVVVIGYGTVKKKDLTGSVASVSGKAISDAPVPNIAQAMQGKLAGVNVVTQDGRPGADVSIRVRGGTSISQSNQPLILIDGVPGNISDVPADQVKSIDVLKDASATAIYGAQGANGVILVTTKGAMAGKTIISYSGYQKWNEPVKYLEALNPYDYLQYVWANAAANGAAYQTPFEKLYGLGANTGTNTGGIDSYKGLATHDPQRDIYNSSISRNHDLTISGGTEKTKVFVSANYLDEQGMKVNSYLKRANLSFKVNHKLFDNVTFSLDTRFVDTRSLGDESTTNGSGSVLSTSYKFRPIASGNILGDQGALTTGNIEQYGKNALWDNFSPAARAGDYFPLTKDQTLRGQAGLNWEVIKGLTAHTDLFFNRGWDTRQYWSGAVYNNYLDDAGNKKFAGNADYRKNDSWQMRWSNTLNYQFQVNEANRFSVLGGYEIYNSGGTGMAIQGIKYPSNFDQKTAFGQINNIDSSGSYTISSNVATPVRINSYFTRVNYTLLDKYLFTFTFRADGSSKFSPTNRWGYFPAGAFAWKMSDESFLKDVSWLDNLKLRASIGEVGNNGISASLWSQSWATVTDQRLQYAINNQRQLAYDFATVTRANPNLKWETTITRDLGIDFAFFKNRLSGTIDVYHNTTKDLLMQATIPGITGFTQTYANIGQTSNKGIELSLNAIVFQNKDWNVSVGGNINWNKSNIDELAGNVNGLYTSAWSGTQQYPALDYVLQQGHPVGLVRGLRYDGFYTTNDFDYNNGTYTLKKGIPNNGTAIGVVHGVPNQTAYPGLPKFRDLDSNGVIDGNDVAVIGNMTPIHTGGFNISASYKGFDLGMYFNWSYGNQIYNANKLASLYGPKEAGVYENHLAILKDAYKIYDVQNGQLVKLTTPDQLNAANANAKLPLAYNEVGVTSTLGIEDGSFLRLNTLMLGYTLPKSIVSKAKISNLRIYGSIYNVFTLTSYSGLDPEVNVDPNHNSAIYPTVGFDFGAYPRPRSYVVGVNLSF</sequence>
<keyword evidence="5 9" id="KW-0798">TonB box</keyword>
<evidence type="ECO:0000313" key="13">
    <source>
        <dbReference type="EMBL" id="OQP52388.1"/>
    </source>
</evidence>
<evidence type="ECO:0000256" key="5">
    <source>
        <dbReference type="ARBA" id="ARBA00023077"/>
    </source>
</evidence>
<dbReference type="NCBIfam" id="TIGR04057">
    <property type="entry name" value="SusC_RagA_signa"/>
    <property type="match status" value="1"/>
</dbReference>
<keyword evidence="2 8" id="KW-0813">Transport</keyword>
<evidence type="ECO:0000256" key="2">
    <source>
        <dbReference type="ARBA" id="ARBA00022448"/>
    </source>
</evidence>
<evidence type="ECO:0000256" key="1">
    <source>
        <dbReference type="ARBA" id="ARBA00004571"/>
    </source>
</evidence>
<evidence type="ECO:0000256" key="4">
    <source>
        <dbReference type="ARBA" id="ARBA00022692"/>
    </source>
</evidence>
<dbReference type="SUPFAM" id="SSF56935">
    <property type="entry name" value="Porins"/>
    <property type="match status" value="1"/>
</dbReference>